<protein>
    <submittedName>
        <fullName evidence="1">Uncharacterized protein</fullName>
    </submittedName>
</protein>
<name>A0ABV6ZSI7_9HYPH</name>
<dbReference type="EMBL" id="JBHGPK010000093">
    <property type="protein sequence ID" value="MFC2255159.1"/>
    <property type="molecule type" value="Genomic_DNA"/>
</dbReference>
<gene>
    <name evidence="1" type="ORF">ACETRX_36970</name>
</gene>
<organism evidence="1 2">
    <name type="scientific">Labrys neptuniae</name>
    <dbReference type="NCBI Taxonomy" id="376174"/>
    <lineage>
        <taxon>Bacteria</taxon>
        <taxon>Pseudomonadati</taxon>
        <taxon>Pseudomonadota</taxon>
        <taxon>Alphaproteobacteria</taxon>
        <taxon>Hyphomicrobiales</taxon>
        <taxon>Xanthobacteraceae</taxon>
        <taxon>Labrys</taxon>
    </lineage>
</organism>
<comment type="caution">
    <text evidence="1">The sequence shown here is derived from an EMBL/GenBank/DDBJ whole genome shotgun (WGS) entry which is preliminary data.</text>
</comment>
<evidence type="ECO:0000313" key="2">
    <source>
        <dbReference type="Proteomes" id="UP001595190"/>
    </source>
</evidence>
<dbReference type="Proteomes" id="UP001595190">
    <property type="component" value="Unassembled WGS sequence"/>
</dbReference>
<accession>A0ABV6ZSI7</accession>
<evidence type="ECO:0000313" key="1">
    <source>
        <dbReference type="EMBL" id="MFC2255159.1"/>
    </source>
</evidence>
<dbReference type="RefSeq" id="WP_394315720.1">
    <property type="nucleotide sequence ID" value="NZ_JBHGPK010000093.1"/>
</dbReference>
<reference evidence="1 2" key="1">
    <citation type="submission" date="2024-09" db="EMBL/GenBank/DDBJ databases">
        <title>Description of Labrys sedimenti sp. nov., isolated from a diclofenac-degrading enrichment culture, and genome-based reclassification of Labrys portucalensis as a later heterotypic synonym of Labrys neptuniae.</title>
        <authorList>
            <person name="Tancsics A."/>
            <person name="Csepanyi A."/>
        </authorList>
    </citation>
    <scope>NUCLEOTIDE SEQUENCE [LARGE SCALE GENOMIC DNA]</scope>
    <source>
        <strain evidence="1 2">LMG 23412</strain>
    </source>
</reference>
<proteinExistence type="predicted"/>
<sequence length="67" mass="7471">MLDRFDDAADLLLDLYQFRAPGIAIRATLAVETVRLFGIGLHGVRDHLRCHHLALQAGEDASLQIFL</sequence>